<keyword evidence="17" id="KW-1185">Reference proteome</keyword>
<dbReference type="GO" id="GO:0005886">
    <property type="term" value="C:plasma membrane"/>
    <property type="evidence" value="ECO:0007669"/>
    <property type="project" value="UniProtKB-SubCell"/>
</dbReference>
<keyword evidence="5" id="KW-0808">Transferase</keyword>
<dbReference type="RefSeq" id="WP_099650872.1">
    <property type="nucleotide sequence ID" value="NZ_CP024411.1"/>
</dbReference>
<dbReference type="NCBIfam" id="TIGR00830">
    <property type="entry name" value="PTBA"/>
    <property type="match status" value="1"/>
</dbReference>
<dbReference type="Pfam" id="PF02378">
    <property type="entry name" value="PTS_EIIC"/>
    <property type="match status" value="1"/>
</dbReference>
<feature type="domain" description="PTS EIIA type-1" evidence="13">
    <location>
        <begin position="21"/>
        <end position="125"/>
    </location>
</feature>
<dbReference type="InterPro" id="IPR011055">
    <property type="entry name" value="Dup_hybrid_motif"/>
</dbReference>
<keyword evidence="2" id="KW-0813">Transport</keyword>
<evidence type="ECO:0000256" key="12">
    <source>
        <dbReference type="SAM" id="Phobius"/>
    </source>
</evidence>
<dbReference type="GO" id="GO:0009401">
    <property type="term" value="P:phosphoenolpyruvate-dependent sugar phosphotransferase system"/>
    <property type="evidence" value="ECO:0007669"/>
    <property type="project" value="UniProtKB-KW"/>
</dbReference>
<feature type="active site" description="Phosphocysteine intermediate; for EIIB activity" evidence="11">
    <location>
        <position position="193"/>
    </location>
</feature>
<dbReference type="PROSITE" id="PS51098">
    <property type="entry name" value="PTS_EIIB_TYPE_1"/>
    <property type="match status" value="1"/>
</dbReference>
<organism evidence="16 17">
    <name type="scientific">Mesoplasma entomophilum</name>
    <dbReference type="NCBI Taxonomy" id="2149"/>
    <lineage>
        <taxon>Bacteria</taxon>
        <taxon>Bacillati</taxon>
        <taxon>Mycoplasmatota</taxon>
        <taxon>Mollicutes</taxon>
        <taxon>Entomoplasmatales</taxon>
        <taxon>Entomoplasmataceae</taxon>
        <taxon>Mesoplasma</taxon>
    </lineage>
</organism>
<gene>
    <name evidence="16" type="ORF">CS528_00040</name>
</gene>
<evidence type="ECO:0008006" key="18">
    <source>
        <dbReference type="Google" id="ProtNLM"/>
    </source>
</evidence>
<dbReference type="PANTHER" id="PTHR30175:SF1">
    <property type="entry name" value="PTS SYSTEM ARBUTIN-, CELLOBIOSE-, AND SALICIN-SPECIFIC EIIBC COMPONENT-RELATED"/>
    <property type="match status" value="1"/>
</dbReference>
<keyword evidence="4" id="KW-0762">Sugar transport</keyword>
<dbReference type="InterPro" id="IPR050558">
    <property type="entry name" value="PTS_Sugar-Specific_Components"/>
</dbReference>
<evidence type="ECO:0000256" key="4">
    <source>
        <dbReference type="ARBA" id="ARBA00022597"/>
    </source>
</evidence>
<dbReference type="InterPro" id="IPR001127">
    <property type="entry name" value="PTS_EIIA_1_perm"/>
</dbReference>
<dbReference type="Gene3D" id="2.70.70.10">
    <property type="entry name" value="Glucose Permease (Domain IIA)"/>
    <property type="match status" value="1"/>
</dbReference>
<protein>
    <recommendedName>
        <fullName evidence="18">PTS system, beta-glucoside-specific IIABC component</fullName>
    </recommendedName>
</protein>
<evidence type="ECO:0000259" key="14">
    <source>
        <dbReference type="PROSITE" id="PS51098"/>
    </source>
</evidence>
<dbReference type="InterPro" id="IPR036878">
    <property type="entry name" value="Glu_permease_IIB"/>
</dbReference>
<keyword evidence="6" id="KW-0598">Phosphotransferase system</keyword>
<dbReference type="InterPro" id="IPR018113">
    <property type="entry name" value="PTrfase_EIIB_Cys"/>
</dbReference>
<dbReference type="AlphaFoldDB" id="A0A3S5XY73"/>
<feature type="transmembrane region" description="Helical" evidence="12">
    <location>
        <begin position="610"/>
        <end position="629"/>
    </location>
</feature>
<evidence type="ECO:0000256" key="10">
    <source>
        <dbReference type="ARBA" id="ARBA00023136"/>
    </source>
</evidence>
<feature type="transmembrane region" description="Helical" evidence="12">
    <location>
        <begin position="474"/>
        <end position="502"/>
    </location>
</feature>
<feature type="transmembrane region" description="Helical" evidence="12">
    <location>
        <begin position="404"/>
        <end position="423"/>
    </location>
</feature>
<evidence type="ECO:0000259" key="15">
    <source>
        <dbReference type="PROSITE" id="PS51103"/>
    </source>
</evidence>
<evidence type="ECO:0000256" key="2">
    <source>
        <dbReference type="ARBA" id="ARBA00022448"/>
    </source>
</evidence>
<feature type="transmembrane region" description="Helical" evidence="12">
    <location>
        <begin position="635"/>
        <end position="656"/>
    </location>
</feature>
<feature type="transmembrane region" description="Helical" evidence="12">
    <location>
        <begin position="522"/>
        <end position="544"/>
    </location>
</feature>
<feature type="transmembrane region" description="Helical" evidence="12">
    <location>
        <begin position="353"/>
        <end position="372"/>
    </location>
</feature>
<comment type="subcellular location">
    <subcellularLocation>
        <location evidence="1">Cell membrane</location>
        <topology evidence="1">Multi-pass membrane protein</topology>
    </subcellularLocation>
</comment>
<dbReference type="GO" id="GO:0090563">
    <property type="term" value="F:protein-phosphocysteine-sugar phosphotransferase activity"/>
    <property type="evidence" value="ECO:0007669"/>
    <property type="project" value="TreeGrafter"/>
</dbReference>
<evidence type="ECO:0000256" key="11">
    <source>
        <dbReference type="PROSITE-ProRule" id="PRU00421"/>
    </source>
</evidence>
<dbReference type="InterPro" id="IPR003352">
    <property type="entry name" value="PTS_EIIC"/>
</dbReference>
<feature type="domain" description="PTS EIIB type-1" evidence="14">
    <location>
        <begin position="171"/>
        <end position="253"/>
    </location>
</feature>
<accession>A0A3S5XY73</accession>
<evidence type="ECO:0000256" key="7">
    <source>
        <dbReference type="ARBA" id="ARBA00022692"/>
    </source>
</evidence>
<evidence type="ECO:0000259" key="13">
    <source>
        <dbReference type="PROSITE" id="PS51093"/>
    </source>
</evidence>
<dbReference type="KEGG" id="ment:CS528_00040"/>
<proteinExistence type="predicted"/>
<feature type="transmembrane region" description="Helical" evidence="12">
    <location>
        <begin position="278"/>
        <end position="300"/>
    </location>
</feature>
<dbReference type="Pfam" id="PF00367">
    <property type="entry name" value="PTS_EIIB"/>
    <property type="match status" value="1"/>
</dbReference>
<reference evidence="16 17" key="1">
    <citation type="submission" date="2017-10" db="EMBL/GenBank/DDBJ databases">
        <title>Complete Genome Sequence of Mesoplasma entomophilum.</title>
        <authorList>
            <person name="Knight T.F."/>
            <person name="Citino T."/>
            <person name="Rubinstein R."/>
            <person name="Neuschaefer Z."/>
        </authorList>
    </citation>
    <scope>NUCLEOTIDE SEQUENCE [LARGE SCALE GENOMIC DNA]</scope>
    <source>
        <strain evidence="16 17">TAC</strain>
    </source>
</reference>
<evidence type="ECO:0000256" key="6">
    <source>
        <dbReference type="ARBA" id="ARBA00022683"/>
    </source>
</evidence>
<sequence length="837" mass="93677">MEIKFYAPVDCEIQSVDKCSDPTFSQKMLGDGFLVKPQKGDFSLPFDRAQVVMVFDTKHAYGLDINGLGILIHCGLETVSLKGKPFKTTLISNQKILLGEKMFDVDLKYLTEKNISSETPIVFDKQVKIKDFKEGNYKKGQFVCSIELLDKLEEIKIETIDDFFNVKNKYEKVAFEINKLVGSKVNYKEVYNCMTRLRFTIIDKSLVNEEELLALDIVKQIVWNGNELQIIIGQDVFKVREEISSQNQFISSVVSSKERKSVAESFFQMVGATMVRTIPIMTGTGIVQALIAILVLCKVMPNIVTSQTAGSGSISLFDPNLNVGWVVLFVIGRTAGFFTGIAIAYTAAEYFKLNPVLGIGIGIIMCAPIIFLDGGQNGIGYEKVWWDLGTLNTQNIPFNGITKIFRIVPLGTKFLVIIPIIYIGQKVDQWVRKWMPVSLDLLFRPFIVFLVPSIVGFFLFTPMWNVIEALLGSLFFYLAKAPFGIGVGLAVGLWQVCVIFGVHGPLSILGQIEYIANRGWGYLFIAASLSVWAQLGALIGVAIITKNSVLKKQAWGMVPMGVLGITEPILYGINLPKKRPLYAGIIAAFIAGALCNWLKVSGRLTTGMGIFAILGYFSEPPFGGVAPLGTLSNGLFFILGALVALGLGIIITLLIFKERIDESTLVNKITKKLINKIFKNKDLNKDVANEISNTLKQLNKIYSADEMKYLKEQEKEIQKYLKISTKINNKIERNDALIEKLFAKGKKAIQNQKQEKALKIKSKIDELSNIDLSTQEVEKDQQRNKIDFEGIIKLRNEKEKLIRKTLDLVQKTQKIDLSTYIQEYNYSINSLLQNYGL</sequence>
<dbReference type="GO" id="GO:0016301">
    <property type="term" value="F:kinase activity"/>
    <property type="evidence" value="ECO:0007669"/>
    <property type="project" value="UniProtKB-KW"/>
</dbReference>
<evidence type="ECO:0000313" key="16">
    <source>
        <dbReference type="EMBL" id="ATQ35173.1"/>
    </source>
</evidence>
<feature type="transmembrane region" description="Helical" evidence="12">
    <location>
        <begin position="581"/>
        <end position="598"/>
    </location>
</feature>
<feature type="domain" description="PTS EIIC type-1" evidence="15">
    <location>
        <begin position="281"/>
        <end position="667"/>
    </location>
</feature>
<keyword evidence="3" id="KW-1003">Cell membrane</keyword>
<name>A0A3S5XY73_9MOLU</name>
<feature type="transmembrane region" description="Helical" evidence="12">
    <location>
        <begin position="321"/>
        <end position="347"/>
    </location>
</feature>
<dbReference type="SUPFAM" id="SSF55604">
    <property type="entry name" value="Glucose permease domain IIB"/>
    <property type="match status" value="1"/>
</dbReference>
<dbReference type="PROSITE" id="PS51093">
    <property type="entry name" value="PTS_EIIA_TYPE_1"/>
    <property type="match status" value="1"/>
</dbReference>
<dbReference type="PROSITE" id="PS01035">
    <property type="entry name" value="PTS_EIIB_TYPE_1_CYS"/>
    <property type="match status" value="1"/>
</dbReference>
<keyword evidence="9 12" id="KW-1133">Transmembrane helix</keyword>
<evidence type="ECO:0000256" key="9">
    <source>
        <dbReference type="ARBA" id="ARBA00022989"/>
    </source>
</evidence>
<dbReference type="Pfam" id="PF00358">
    <property type="entry name" value="PTS_EIIA_1"/>
    <property type="match status" value="1"/>
</dbReference>
<keyword evidence="10 12" id="KW-0472">Membrane</keyword>
<evidence type="ECO:0000256" key="1">
    <source>
        <dbReference type="ARBA" id="ARBA00004651"/>
    </source>
</evidence>
<dbReference type="Gene3D" id="3.30.1360.60">
    <property type="entry name" value="Glucose permease domain IIB"/>
    <property type="match status" value="1"/>
</dbReference>
<dbReference type="PANTHER" id="PTHR30175">
    <property type="entry name" value="PHOSPHOTRANSFERASE SYSTEM TRANSPORT PROTEIN"/>
    <property type="match status" value="1"/>
</dbReference>
<feature type="transmembrane region" description="Helical" evidence="12">
    <location>
        <begin position="443"/>
        <end position="467"/>
    </location>
</feature>
<dbReference type="GO" id="GO:0008982">
    <property type="term" value="F:protein-N(PI)-phosphohistidine-sugar phosphotransferase activity"/>
    <property type="evidence" value="ECO:0007669"/>
    <property type="project" value="InterPro"/>
</dbReference>
<dbReference type="EMBL" id="CP024411">
    <property type="protein sequence ID" value="ATQ35173.1"/>
    <property type="molecule type" value="Genomic_DNA"/>
</dbReference>
<keyword evidence="7 12" id="KW-0812">Transmembrane</keyword>
<dbReference type="SUPFAM" id="SSF51261">
    <property type="entry name" value="Duplicated hybrid motif"/>
    <property type="match status" value="1"/>
</dbReference>
<evidence type="ECO:0000256" key="3">
    <source>
        <dbReference type="ARBA" id="ARBA00022475"/>
    </source>
</evidence>
<dbReference type="PROSITE" id="PS51103">
    <property type="entry name" value="PTS_EIIC_TYPE_1"/>
    <property type="match status" value="1"/>
</dbReference>
<dbReference type="Proteomes" id="UP000232226">
    <property type="component" value="Chromosome"/>
</dbReference>
<evidence type="ECO:0000313" key="17">
    <source>
        <dbReference type="Proteomes" id="UP000232226"/>
    </source>
</evidence>
<dbReference type="InterPro" id="IPR013013">
    <property type="entry name" value="PTS_EIIC_1"/>
</dbReference>
<evidence type="ECO:0000256" key="5">
    <source>
        <dbReference type="ARBA" id="ARBA00022679"/>
    </source>
</evidence>
<keyword evidence="8" id="KW-0418">Kinase</keyword>
<dbReference type="InterPro" id="IPR001996">
    <property type="entry name" value="PTS_IIB_1"/>
</dbReference>
<feature type="transmembrane region" description="Helical" evidence="12">
    <location>
        <begin position="556"/>
        <end position="575"/>
    </location>
</feature>
<evidence type="ECO:0000256" key="8">
    <source>
        <dbReference type="ARBA" id="ARBA00022777"/>
    </source>
</evidence>